<name>A0A367EP44_9ACTN</name>
<evidence type="ECO:0000256" key="1">
    <source>
        <dbReference type="SAM" id="MobiDB-lite"/>
    </source>
</evidence>
<keyword evidence="4" id="KW-1185">Reference proteome</keyword>
<dbReference type="Pfam" id="PF13560">
    <property type="entry name" value="HTH_31"/>
    <property type="match status" value="1"/>
</dbReference>
<reference evidence="3 4" key="1">
    <citation type="submission" date="2018-06" db="EMBL/GenBank/DDBJ databases">
        <title>Streptomyces reniochalinae sp. nov. and Streptomyces diacarnus sp. nov. from marine sponges.</title>
        <authorList>
            <person name="Li L."/>
        </authorList>
    </citation>
    <scope>NUCLEOTIDE SEQUENCE [LARGE SCALE GENOMIC DNA]</scope>
    <source>
        <strain evidence="3 4">LHW51701</strain>
    </source>
</reference>
<dbReference type="Gene3D" id="1.10.260.40">
    <property type="entry name" value="lambda repressor-like DNA-binding domains"/>
    <property type="match status" value="1"/>
</dbReference>
<dbReference type="EMBL" id="QOIN01000048">
    <property type="protein sequence ID" value="RCG19733.1"/>
    <property type="molecule type" value="Genomic_DNA"/>
</dbReference>
<feature type="compositionally biased region" description="Polar residues" evidence="1">
    <location>
        <begin position="1"/>
        <end position="15"/>
    </location>
</feature>
<accession>A0A367EP44</accession>
<feature type="region of interest" description="Disordered" evidence="1">
    <location>
        <begin position="1"/>
        <end position="20"/>
    </location>
</feature>
<dbReference type="InterPro" id="IPR043917">
    <property type="entry name" value="DUF5753"/>
</dbReference>
<dbReference type="InterPro" id="IPR010982">
    <property type="entry name" value="Lambda_DNA-bd_dom_sf"/>
</dbReference>
<dbReference type="PROSITE" id="PS50943">
    <property type="entry name" value="HTH_CROC1"/>
    <property type="match status" value="1"/>
</dbReference>
<evidence type="ECO:0000313" key="4">
    <source>
        <dbReference type="Proteomes" id="UP000252914"/>
    </source>
</evidence>
<dbReference type="AlphaFoldDB" id="A0A367EP44"/>
<proteinExistence type="predicted"/>
<organism evidence="3 4">
    <name type="scientific">Streptomyces diacarni</name>
    <dbReference type="NCBI Taxonomy" id="2800381"/>
    <lineage>
        <taxon>Bacteria</taxon>
        <taxon>Bacillati</taxon>
        <taxon>Actinomycetota</taxon>
        <taxon>Actinomycetes</taxon>
        <taxon>Kitasatosporales</taxon>
        <taxon>Streptomycetaceae</taxon>
        <taxon>Streptomyces</taxon>
    </lineage>
</organism>
<feature type="domain" description="HTH cro/C1-type" evidence="2">
    <location>
        <begin position="22"/>
        <end position="75"/>
    </location>
</feature>
<sequence length="311" mass="34461">MKRQQRAVNVSSPSGGTLGDDIRQVREARRLTQRALGAAAGYSVSYVTKVETGVVFPALRFVEGCDRAFGTGDLFVRQRRRLVEGENPAWFTPYLEAEKVATSIRDFSTVLISGLLQHEEYARAVLQSGRAVAPQLDRDALLVTRLRRREIMERSAPPRVWVILHEACLRAEVGSARVMVRQMVHLLTEIRQHPTLTVQVLPYSAAKDATGTPYVLMEIPDSAPHVFIEHPHGSQPYSAPAKVAHASALFDYLRACSLSPDDSTACIRAIRDDHERNAVDEVQLQRSPRRQLRGVGAGARVRRRSGPGAGQ</sequence>
<feature type="region of interest" description="Disordered" evidence="1">
    <location>
        <begin position="287"/>
        <end position="311"/>
    </location>
</feature>
<dbReference type="RefSeq" id="WP_114023989.1">
    <property type="nucleotide sequence ID" value="NZ_JBEYTF010000018.1"/>
</dbReference>
<dbReference type="SMART" id="SM00530">
    <property type="entry name" value="HTH_XRE"/>
    <property type="match status" value="1"/>
</dbReference>
<dbReference type="Proteomes" id="UP000252914">
    <property type="component" value="Unassembled WGS sequence"/>
</dbReference>
<dbReference type="GO" id="GO:0003677">
    <property type="term" value="F:DNA binding"/>
    <property type="evidence" value="ECO:0007669"/>
    <property type="project" value="InterPro"/>
</dbReference>
<dbReference type="SUPFAM" id="SSF47413">
    <property type="entry name" value="lambda repressor-like DNA-binding domains"/>
    <property type="match status" value="1"/>
</dbReference>
<protein>
    <submittedName>
        <fullName evidence="3">XRE family transcriptional regulator</fullName>
    </submittedName>
</protein>
<dbReference type="CDD" id="cd00093">
    <property type="entry name" value="HTH_XRE"/>
    <property type="match status" value="1"/>
</dbReference>
<dbReference type="Pfam" id="PF19054">
    <property type="entry name" value="DUF5753"/>
    <property type="match status" value="1"/>
</dbReference>
<evidence type="ECO:0000259" key="2">
    <source>
        <dbReference type="PROSITE" id="PS50943"/>
    </source>
</evidence>
<dbReference type="InterPro" id="IPR001387">
    <property type="entry name" value="Cro/C1-type_HTH"/>
</dbReference>
<comment type="caution">
    <text evidence="3">The sequence shown here is derived from an EMBL/GenBank/DDBJ whole genome shotgun (WGS) entry which is preliminary data.</text>
</comment>
<gene>
    <name evidence="3" type="ORF">DTL70_23740</name>
</gene>
<evidence type="ECO:0000313" key="3">
    <source>
        <dbReference type="EMBL" id="RCG19733.1"/>
    </source>
</evidence>